<name>A0A895YA40_9ACTN</name>
<dbReference type="Gene3D" id="3.30.70.270">
    <property type="match status" value="1"/>
</dbReference>
<dbReference type="GO" id="GO:0071111">
    <property type="term" value="F:cyclic-guanylate-specific phosphodiesterase activity"/>
    <property type="evidence" value="ECO:0007669"/>
    <property type="project" value="InterPro"/>
</dbReference>
<dbReference type="Gene3D" id="3.20.20.450">
    <property type="entry name" value="EAL domain"/>
    <property type="match status" value="1"/>
</dbReference>
<dbReference type="CDD" id="cd01948">
    <property type="entry name" value="EAL"/>
    <property type="match status" value="1"/>
</dbReference>
<gene>
    <name evidence="3" type="ORF">JQS43_24750</name>
</gene>
<dbReference type="InterPro" id="IPR001633">
    <property type="entry name" value="EAL_dom"/>
</dbReference>
<feature type="domain" description="EAL" evidence="1">
    <location>
        <begin position="326"/>
        <end position="580"/>
    </location>
</feature>
<reference evidence="3" key="1">
    <citation type="submission" date="2021-02" db="EMBL/GenBank/DDBJ databases">
        <title>Natrosporangium hydrolyticum gen. nov., sp. nov, a haloalkaliphilic actinobacterium from a soda solonchak soil.</title>
        <authorList>
            <person name="Sorokin D.Y."/>
            <person name="Khijniak T.V."/>
            <person name="Zakharycheva A.P."/>
            <person name="Boueva O.V."/>
            <person name="Ariskina E.V."/>
            <person name="Hahnke R.L."/>
            <person name="Bunk B."/>
            <person name="Sproer C."/>
            <person name="Schumann P."/>
            <person name="Evtushenko L.I."/>
            <person name="Kublanov I.V."/>
        </authorList>
    </citation>
    <scope>NUCLEOTIDE SEQUENCE</scope>
    <source>
        <strain evidence="3">DSM 106523</strain>
    </source>
</reference>
<dbReference type="Pfam" id="PF00563">
    <property type="entry name" value="EAL"/>
    <property type="match status" value="1"/>
</dbReference>
<dbReference type="EMBL" id="CP070499">
    <property type="protein sequence ID" value="QSB14634.1"/>
    <property type="molecule type" value="Genomic_DNA"/>
</dbReference>
<dbReference type="InterPro" id="IPR035919">
    <property type="entry name" value="EAL_sf"/>
</dbReference>
<dbReference type="SMART" id="SM00267">
    <property type="entry name" value="GGDEF"/>
    <property type="match status" value="1"/>
</dbReference>
<evidence type="ECO:0000259" key="2">
    <source>
        <dbReference type="PROSITE" id="PS50887"/>
    </source>
</evidence>
<dbReference type="PROSITE" id="PS50883">
    <property type="entry name" value="EAL"/>
    <property type="match status" value="1"/>
</dbReference>
<evidence type="ECO:0000313" key="3">
    <source>
        <dbReference type="EMBL" id="QSB14634.1"/>
    </source>
</evidence>
<organism evidence="3 4">
    <name type="scientific">Natronosporangium hydrolyticum</name>
    <dbReference type="NCBI Taxonomy" id="2811111"/>
    <lineage>
        <taxon>Bacteria</taxon>
        <taxon>Bacillati</taxon>
        <taxon>Actinomycetota</taxon>
        <taxon>Actinomycetes</taxon>
        <taxon>Micromonosporales</taxon>
        <taxon>Micromonosporaceae</taxon>
        <taxon>Natronosporangium</taxon>
    </lineage>
</organism>
<evidence type="ECO:0000313" key="4">
    <source>
        <dbReference type="Proteomes" id="UP000662857"/>
    </source>
</evidence>
<keyword evidence="4" id="KW-1185">Reference proteome</keyword>
<dbReference type="AlphaFoldDB" id="A0A895YA40"/>
<dbReference type="NCBIfam" id="TIGR00254">
    <property type="entry name" value="GGDEF"/>
    <property type="match status" value="1"/>
</dbReference>
<dbReference type="InterPro" id="IPR000160">
    <property type="entry name" value="GGDEF_dom"/>
</dbReference>
<dbReference type="CDD" id="cd01949">
    <property type="entry name" value="GGDEF"/>
    <property type="match status" value="1"/>
</dbReference>
<sequence length="580" mass="62260">MTWADETVGAGANGFVAAWSASLYGAVYAPLSPDERFGLLSGLTSRLSEAAGRQPFPAELVRRVGADLVAAGFNSSEVLGRTITLLTTRFAADLGVTDPHRATEVAAALADGFASAMRDRALDEQEEVRAAAMRAQHRAEQALRASEAKFHHFATHDTVTGLPNRTMFTEQLRERIISARPETRAVVCCVGLDRFAAVNDSLGFRVGDRLLVAVADRLRALAATAGWVIARFEGDQFALLAEASRGSDDATKTADRIQSAMAAPFHIEDAELPMTASIGVVEGPIATAVAAELTRAAQMALHWAKADGRGRWRLYSQARAYEDTERYRLSAEIPRGLRRGEFDLDYQPLVALDTGHLVGVEALARWHHPNRGRLAANQFIGLAEHTGLVVPLGSQLLIQACREASTWPAGTGRPPYVSVNASAVELQQSSFVGHVAQVLDRSGLAPERLQIEITEHAIIDARDAPGTLAALVGLGVRIAVDDFGTGYSNLARLRDLPLHTLKLDATFVQNPQVRDDAGADPEEFMAAVVSFGHTLGLRVIAEGIETTEHAERMRAAGCDAGQGWLFGRPGPAEEVLPDPP</sequence>
<accession>A0A895YA40</accession>
<evidence type="ECO:0000259" key="1">
    <source>
        <dbReference type="PROSITE" id="PS50883"/>
    </source>
</evidence>
<dbReference type="RefSeq" id="WP_239676784.1">
    <property type="nucleotide sequence ID" value="NZ_CP070499.1"/>
</dbReference>
<dbReference type="Proteomes" id="UP000662857">
    <property type="component" value="Chromosome"/>
</dbReference>
<dbReference type="SMART" id="SM00052">
    <property type="entry name" value="EAL"/>
    <property type="match status" value="1"/>
</dbReference>
<dbReference type="PANTHER" id="PTHR33121">
    <property type="entry name" value="CYCLIC DI-GMP PHOSPHODIESTERASE PDEF"/>
    <property type="match status" value="1"/>
</dbReference>
<dbReference type="InterPro" id="IPR043128">
    <property type="entry name" value="Rev_trsase/Diguanyl_cyclase"/>
</dbReference>
<dbReference type="PANTHER" id="PTHR33121:SF70">
    <property type="entry name" value="SIGNALING PROTEIN YKOW"/>
    <property type="match status" value="1"/>
</dbReference>
<dbReference type="KEGG" id="nhy:JQS43_24750"/>
<dbReference type="Pfam" id="PF00990">
    <property type="entry name" value="GGDEF"/>
    <property type="match status" value="1"/>
</dbReference>
<dbReference type="SUPFAM" id="SSF141868">
    <property type="entry name" value="EAL domain-like"/>
    <property type="match status" value="1"/>
</dbReference>
<dbReference type="PROSITE" id="PS50887">
    <property type="entry name" value="GGDEF"/>
    <property type="match status" value="1"/>
</dbReference>
<feature type="domain" description="GGDEF" evidence="2">
    <location>
        <begin position="183"/>
        <end position="317"/>
    </location>
</feature>
<dbReference type="InterPro" id="IPR029787">
    <property type="entry name" value="Nucleotide_cyclase"/>
</dbReference>
<proteinExistence type="predicted"/>
<dbReference type="InterPro" id="IPR050706">
    <property type="entry name" value="Cyclic-di-GMP_PDE-like"/>
</dbReference>
<dbReference type="SUPFAM" id="SSF55073">
    <property type="entry name" value="Nucleotide cyclase"/>
    <property type="match status" value="1"/>
</dbReference>
<protein>
    <submittedName>
        <fullName evidence="3">Bifunctional diguanylate cyclase/phosphodiesterase</fullName>
    </submittedName>
</protein>